<dbReference type="EMBL" id="BFAV01000157">
    <property type="protein sequence ID" value="GBF35267.1"/>
    <property type="molecule type" value="Genomic_DNA"/>
</dbReference>
<keyword evidence="2" id="KW-1185">Reference proteome</keyword>
<accession>A0A2L2XG04</accession>
<comment type="caution">
    <text evidence="1">The sequence shown here is derived from an EMBL/GenBank/DDBJ whole genome shotgun (WGS) entry which is preliminary data.</text>
</comment>
<gene>
    <name evidence="1" type="ORF">DCCM_4390</name>
</gene>
<sequence length="88" mass="9866">MAAEPFQAGFLSAEPFSLKVSLNLMQVNIALIIRATENEIINAMVKVIRATIMDSVNIVIPSFFYFFIEKFFGAAVKKGLFVHLRNVL</sequence>
<dbReference type="Proteomes" id="UP000239549">
    <property type="component" value="Unassembled WGS sequence"/>
</dbReference>
<protein>
    <submittedName>
        <fullName evidence="1">Uncharacterized protein</fullName>
    </submittedName>
</protein>
<proteinExistence type="predicted"/>
<reference evidence="2" key="1">
    <citation type="submission" date="2018-02" db="EMBL/GenBank/DDBJ databases">
        <title>Genome sequence of Desulfocucumis palustris strain NAW-5.</title>
        <authorList>
            <person name="Watanabe M."/>
            <person name="Kojima H."/>
            <person name="Fukui M."/>
        </authorList>
    </citation>
    <scope>NUCLEOTIDE SEQUENCE [LARGE SCALE GENOMIC DNA]</scope>
    <source>
        <strain evidence="2">NAW-5</strain>
    </source>
</reference>
<dbReference type="AlphaFoldDB" id="A0A2L2XG04"/>
<evidence type="ECO:0000313" key="1">
    <source>
        <dbReference type="EMBL" id="GBF35267.1"/>
    </source>
</evidence>
<evidence type="ECO:0000313" key="2">
    <source>
        <dbReference type="Proteomes" id="UP000239549"/>
    </source>
</evidence>
<organism evidence="1 2">
    <name type="scientific">Desulfocucumis palustris</name>
    <dbReference type="NCBI Taxonomy" id="1898651"/>
    <lineage>
        <taxon>Bacteria</taxon>
        <taxon>Bacillati</taxon>
        <taxon>Bacillota</taxon>
        <taxon>Clostridia</taxon>
        <taxon>Eubacteriales</taxon>
        <taxon>Desulfocucumaceae</taxon>
        <taxon>Desulfocucumis</taxon>
    </lineage>
</organism>
<name>A0A2L2XG04_9FIRM</name>